<feature type="transmembrane region" description="Helical" evidence="6">
    <location>
        <begin position="248"/>
        <end position="272"/>
    </location>
</feature>
<feature type="region of interest" description="Disordered" evidence="5">
    <location>
        <begin position="552"/>
        <end position="805"/>
    </location>
</feature>
<evidence type="ECO:0000256" key="6">
    <source>
        <dbReference type="SAM" id="Phobius"/>
    </source>
</evidence>
<evidence type="ECO:0000256" key="4">
    <source>
        <dbReference type="ARBA" id="ARBA00023136"/>
    </source>
</evidence>
<dbReference type="InterPro" id="IPR037185">
    <property type="entry name" value="EmrE-like"/>
</dbReference>
<evidence type="ECO:0000256" key="2">
    <source>
        <dbReference type="ARBA" id="ARBA00022692"/>
    </source>
</evidence>
<dbReference type="GO" id="GO:0015095">
    <property type="term" value="F:magnesium ion transmembrane transporter activity"/>
    <property type="evidence" value="ECO:0007669"/>
    <property type="project" value="InterPro"/>
</dbReference>
<protein>
    <submittedName>
        <fullName evidence="7">Uncharacterized protein</fullName>
    </submittedName>
</protein>
<feature type="region of interest" description="Disordered" evidence="5">
    <location>
        <begin position="426"/>
        <end position="454"/>
    </location>
</feature>
<dbReference type="OrthoDB" id="6428174at2759"/>
<feature type="transmembrane region" description="Helical" evidence="6">
    <location>
        <begin position="114"/>
        <end position="136"/>
    </location>
</feature>
<feature type="transmembrane region" description="Helical" evidence="6">
    <location>
        <begin position="183"/>
        <end position="203"/>
    </location>
</feature>
<keyword evidence="8" id="KW-1185">Reference proteome</keyword>
<evidence type="ECO:0000256" key="5">
    <source>
        <dbReference type="SAM" id="MobiDB-lite"/>
    </source>
</evidence>
<organism evidence="7 8">
    <name type="scientific">Coniochaeta pulveracea</name>
    <dbReference type="NCBI Taxonomy" id="177199"/>
    <lineage>
        <taxon>Eukaryota</taxon>
        <taxon>Fungi</taxon>
        <taxon>Dikarya</taxon>
        <taxon>Ascomycota</taxon>
        <taxon>Pezizomycotina</taxon>
        <taxon>Sordariomycetes</taxon>
        <taxon>Sordariomycetidae</taxon>
        <taxon>Coniochaetales</taxon>
        <taxon>Coniochaetaceae</taxon>
        <taxon>Coniochaeta</taxon>
    </lineage>
</organism>
<dbReference type="STRING" id="177199.A0A420Y2U2"/>
<feature type="transmembrane region" description="Helical" evidence="6">
    <location>
        <begin position="210"/>
        <end position="236"/>
    </location>
</feature>
<dbReference type="PANTHER" id="PTHR12570">
    <property type="match status" value="1"/>
</dbReference>
<dbReference type="GO" id="GO:0016020">
    <property type="term" value="C:membrane"/>
    <property type="evidence" value="ECO:0007669"/>
    <property type="project" value="UniProtKB-SubCell"/>
</dbReference>
<dbReference type="Proteomes" id="UP000275385">
    <property type="component" value="Unassembled WGS sequence"/>
</dbReference>
<accession>A0A420Y2U2</accession>
<feature type="transmembrane region" description="Helical" evidence="6">
    <location>
        <begin position="89"/>
        <end position="108"/>
    </location>
</feature>
<keyword evidence="3 6" id="KW-1133">Transmembrane helix</keyword>
<comment type="subcellular location">
    <subcellularLocation>
        <location evidence="1">Membrane</location>
        <topology evidence="1">Multi-pass membrane protein</topology>
    </subcellularLocation>
</comment>
<feature type="compositionally biased region" description="Polar residues" evidence="5">
    <location>
        <begin position="678"/>
        <end position="689"/>
    </location>
</feature>
<dbReference type="PANTHER" id="PTHR12570:SF92">
    <property type="entry name" value="SPICHTHYIN, ISOFORM B"/>
    <property type="match status" value="1"/>
</dbReference>
<feature type="compositionally biased region" description="Polar residues" evidence="5">
    <location>
        <begin position="577"/>
        <end position="589"/>
    </location>
</feature>
<comment type="caution">
    <text evidence="7">The sequence shown here is derived from an EMBL/GenBank/DDBJ whole genome shotgun (WGS) entry which is preliminary data.</text>
</comment>
<evidence type="ECO:0000313" key="8">
    <source>
        <dbReference type="Proteomes" id="UP000275385"/>
    </source>
</evidence>
<dbReference type="Pfam" id="PF05653">
    <property type="entry name" value="Mg_trans_NIPA"/>
    <property type="match status" value="1"/>
</dbReference>
<feature type="transmembrane region" description="Helical" evidence="6">
    <location>
        <begin position="41"/>
        <end position="63"/>
    </location>
</feature>
<dbReference type="AlphaFoldDB" id="A0A420Y2U2"/>
<dbReference type="SUPFAM" id="SSF103481">
    <property type="entry name" value="Multidrug resistance efflux transporter EmrE"/>
    <property type="match status" value="1"/>
</dbReference>
<feature type="compositionally biased region" description="Basic and acidic residues" evidence="5">
    <location>
        <begin position="781"/>
        <end position="794"/>
    </location>
</feature>
<gene>
    <name evidence="7" type="ORF">DL546_004723</name>
</gene>
<feature type="compositionally biased region" description="Low complexity" evidence="5">
    <location>
        <begin position="748"/>
        <end position="763"/>
    </location>
</feature>
<name>A0A420Y2U2_9PEZI</name>
<feature type="transmembrane region" description="Helical" evidence="6">
    <location>
        <begin position="284"/>
        <end position="303"/>
    </location>
</feature>
<dbReference type="InterPro" id="IPR008521">
    <property type="entry name" value="Mg_trans_NIPA"/>
</dbReference>
<dbReference type="EMBL" id="QVQW01000060">
    <property type="protein sequence ID" value="RKU42201.1"/>
    <property type="molecule type" value="Genomic_DNA"/>
</dbReference>
<feature type="compositionally biased region" description="Basic and acidic residues" evidence="5">
    <location>
        <begin position="708"/>
        <end position="717"/>
    </location>
</feature>
<evidence type="ECO:0000313" key="7">
    <source>
        <dbReference type="EMBL" id="RKU42201.1"/>
    </source>
</evidence>
<feature type="transmembrane region" description="Helical" evidence="6">
    <location>
        <begin position="143"/>
        <end position="163"/>
    </location>
</feature>
<reference evidence="7 8" key="1">
    <citation type="submission" date="2018-08" db="EMBL/GenBank/DDBJ databases">
        <title>Draft genome of the lignicolous fungus Coniochaeta pulveracea.</title>
        <authorList>
            <person name="Borstlap C.J."/>
            <person name="De Witt R.N."/>
            <person name="Botha A."/>
            <person name="Volschenk H."/>
        </authorList>
    </citation>
    <scope>NUCLEOTIDE SEQUENCE [LARGE SCALE GENOMIC DNA]</scope>
    <source>
        <strain evidence="7 8">CAB683</strain>
    </source>
</reference>
<proteinExistence type="predicted"/>
<evidence type="ECO:0000256" key="1">
    <source>
        <dbReference type="ARBA" id="ARBA00004141"/>
    </source>
</evidence>
<keyword evidence="4 6" id="KW-0472">Membrane</keyword>
<feature type="transmembrane region" description="Helical" evidence="6">
    <location>
        <begin position="309"/>
        <end position="327"/>
    </location>
</feature>
<keyword evidence="2 6" id="KW-0812">Transmembrane</keyword>
<feature type="compositionally biased region" description="Polar residues" evidence="5">
    <location>
        <begin position="426"/>
        <end position="435"/>
    </location>
</feature>
<feature type="compositionally biased region" description="Basic and acidic residues" evidence="5">
    <location>
        <begin position="622"/>
        <end position="639"/>
    </location>
</feature>
<evidence type="ECO:0000256" key="3">
    <source>
        <dbReference type="ARBA" id="ARBA00022989"/>
    </source>
</evidence>
<sequence>MNAAGAVLDSVPQILHSAAHEILARNETSTTDPEKATRPPVFKVIGICLAIGSGLFIGTSFVLKKVGLLKANEKYNEQPGEGYGYLKNAFWWGGMTLMILGEVLNFVAYAFTDAILVTPLGALSVVITTILSAIFLKERLSMIGKVACFLCIIGSVVIVMNAPENSAVANIQEMQHYVIAPGFLSYTGVVLVGSAITAFWVGPRWGKKNMFVYISICSWVGGLSVVATQGLGSAIVAQAQGQSQFNQWFLYVLLVFVVGTLLTEIIFLNKALNLFNAAMVTPTYYVYFTSTTIITSAVLFKGFKGSATSIVTVVMGFLTICSGVVLLQLSKSAKDVPDAAVFSGDLDQIHTIAEQEQPETEPKADAIRGTAALLRRFSNARQRMEVEELRRLHEEKLREGLEPLSEDGQPMYEWDGLRRRKTVLGSQRSRALTSPSPNPFVPHPYRSPTAAQTSPQIHPPLGWSHFPTEAELAEQDRPGSSGALSSIVGTIRGRAKSIVRGHHDNPLTNKPLPQSPMHPVQLTEISVPAQKAGETPAGSPYGNYGLPTTKTAYGGAGEDAGSITSSTRRIQWGGDNRQVSQGSDGTQSLGPPPTPPPHGGTARRQFSFQNVFKRHQQHSPVPHHDGIQEEPRSSHDQDTLRPQSRPGTGRLGLGSRGYSIPQVTGATEEERAGLVKGDSSSNSLPTPQQFGEDDSITTDDSVAQDYFIDDKEMESRYGRGITYSPPRRGSGDGDATGGSGSREDSRSRSGQGSSGEEYLQQLRQQRRQERDTPPPSQQQQTDRRDWFGRDDDPSFGKVVTGGSFL</sequence>